<reference evidence="5 6" key="1">
    <citation type="journal article" date="2010" name="Stand. Genomic Sci.">
        <title>Complete genome sequence of Ignisphaera aggregans type strain (AQ1.S1).</title>
        <authorList>
            <person name="Goker M."/>
            <person name="Held B."/>
            <person name="Lapidus A."/>
            <person name="Nolan M."/>
            <person name="Spring S."/>
            <person name="Yasawong M."/>
            <person name="Lucas S."/>
            <person name="Glavina Del Rio T."/>
            <person name="Tice H."/>
            <person name="Cheng J.F."/>
            <person name="Goodwin L."/>
            <person name="Tapia R."/>
            <person name="Pitluck S."/>
            <person name="Liolios K."/>
            <person name="Ivanova N."/>
            <person name="Mavromatis K."/>
            <person name="Mikhailova N."/>
            <person name="Pati A."/>
            <person name="Chen A."/>
            <person name="Palaniappan K."/>
            <person name="Brambilla E."/>
            <person name="Land M."/>
            <person name="Hauser L."/>
            <person name="Chang Y.J."/>
            <person name="Jeffries C.D."/>
            <person name="Brettin T."/>
            <person name="Detter J.C."/>
            <person name="Han C."/>
            <person name="Rohde M."/>
            <person name="Sikorski J."/>
            <person name="Woyke T."/>
            <person name="Bristow J."/>
            <person name="Eisen J.A."/>
            <person name="Markowitz V."/>
            <person name="Hugenholtz P."/>
            <person name="Kyrpides N.C."/>
            <person name="Klenk H.P."/>
        </authorList>
    </citation>
    <scope>NUCLEOTIDE SEQUENCE [LARGE SCALE GENOMIC DNA]</scope>
    <source>
        <strain evidence="6">DSM 17230 / JCM 13409 / AQ1.S1</strain>
    </source>
</reference>
<dbReference type="Proteomes" id="UP000001304">
    <property type="component" value="Chromosome"/>
</dbReference>
<organism evidence="5 6">
    <name type="scientific">Ignisphaera aggregans (strain DSM 17230 / JCM 13409 / AQ1.S1)</name>
    <dbReference type="NCBI Taxonomy" id="583356"/>
    <lineage>
        <taxon>Archaea</taxon>
        <taxon>Thermoproteota</taxon>
        <taxon>Thermoprotei</taxon>
        <taxon>Desulfurococcales</taxon>
        <taxon>Desulfurococcaceae</taxon>
        <taxon>Ignisphaera</taxon>
    </lineage>
</organism>
<proteinExistence type="inferred from homology"/>
<dbReference type="PANTHER" id="PTHR10242">
    <property type="entry name" value="8-OXOGUANINE DNA GLYCOSYLASE"/>
    <property type="match status" value="1"/>
</dbReference>
<evidence type="ECO:0000256" key="1">
    <source>
        <dbReference type="ARBA" id="ARBA00010679"/>
    </source>
</evidence>
<protein>
    <recommendedName>
        <fullName evidence="2">DNA-(apurinic or apyrimidinic site) lyase</fullName>
        <ecNumber evidence="2">4.2.99.18</ecNumber>
    </recommendedName>
</protein>
<evidence type="ECO:0000313" key="5">
    <source>
        <dbReference type="EMBL" id="ADM27398.1"/>
    </source>
</evidence>
<dbReference type="STRING" id="583356.Igag_0563"/>
<evidence type="ECO:0000313" key="6">
    <source>
        <dbReference type="Proteomes" id="UP000001304"/>
    </source>
</evidence>
<dbReference type="EC" id="4.2.99.18" evidence="2"/>
<dbReference type="EMBL" id="CP002098">
    <property type="protein sequence ID" value="ADM27398.1"/>
    <property type="molecule type" value="Genomic_DNA"/>
</dbReference>
<accession>E0SSC6</accession>
<dbReference type="HOGENOM" id="CLU_932618_0_0_2"/>
<dbReference type="AlphaFoldDB" id="E0SSC6"/>
<dbReference type="SUPFAM" id="SSF48150">
    <property type="entry name" value="DNA-glycosylase"/>
    <property type="match status" value="1"/>
</dbReference>
<dbReference type="InterPro" id="IPR052054">
    <property type="entry name" value="Oxidative_DNA_repair_enzyme"/>
</dbReference>
<dbReference type="Gene3D" id="1.10.340.30">
    <property type="entry name" value="Hypothetical protein, domain 2"/>
    <property type="match status" value="1"/>
</dbReference>
<dbReference type="SMART" id="SM00478">
    <property type="entry name" value="ENDO3c"/>
    <property type="match status" value="1"/>
</dbReference>
<dbReference type="PANTHER" id="PTHR10242:SF2">
    <property type="entry name" value="N-GLYCOSYLASE_DNA LYASE"/>
    <property type="match status" value="1"/>
</dbReference>
<dbReference type="GO" id="GO:0006284">
    <property type="term" value="P:base-excision repair"/>
    <property type="evidence" value="ECO:0007669"/>
    <property type="project" value="InterPro"/>
</dbReference>
<sequence>MALKLCTEFSIGDEARSRGVDLFKTLSVYNLRHWFDGSTAKIVLDLDIPVVALVNVDGYTKIFASNCKEIDLYVKKLLWSLGIYEDISSFQSIASRDPLLSRFSIEWSGWRLRSSDLWWALVIGVCQQNASFRQGWSMVINIVDIYGRVVELENNGDVVLPPHPGDIVRDPSRLIDTGVGYRAKTIESIARVFTEKRIPSIDDLQKMDSRDIEAVLRGIRGVGSYTARLAMTLALRRYELPPVDRWLKKIVSKVYGVDEKSAEDIWRDMWGMWSGLAAVALTIALDAAPLREALARIERGELLPKIDTGPSPATLWRYTAIVKRRICR</sequence>
<evidence type="ECO:0000256" key="3">
    <source>
        <dbReference type="ARBA" id="ARBA00044632"/>
    </source>
</evidence>
<dbReference type="GO" id="GO:0140078">
    <property type="term" value="F:class I DNA-(apurinic or apyrimidinic site) endonuclease activity"/>
    <property type="evidence" value="ECO:0007669"/>
    <property type="project" value="UniProtKB-EC"/>
</dbReference>
<comment type="similarity">
    <text evidence="1">Belongs to the type-1 OGG1 family.</text>
</comment>
<dbReference type="BioCyc" id="IAGG583356:GHAH-564-MONOMER"/>
<evidence type="ECO:0000259" key="4">
    <source>
        <dbReference type="SMART" id="SM00478"/>
    </source>
</evidence>
<comment type="catalytic activity">
    <reaction evidence="3">
        <text>2'-deoxyribonucleotide-(2'-deoxyribose 5'-phosphate)-2'-deoxyribonucleotide-DNA = a 3'-end 2'-deoxyribonucleotide-(2,3-dehydro-2,3-deoxyribose 5'-phosphate)-DNA + a 5'-end 5'-phospho-2'-deoxyribonucleoside-DNA + H(+)</text>
        <dbReference type="Rhea" id="RHEA:66592"/>
        <dbReference type="Rhea" id="RHEA-COMP:13180"/>
        <dbReference type="Rhea" id="RHEA-COMP:16897"/>
        <dbReference type="Rhea" id="RHEA-COMP:17067"/>
        <dbReference type="ChEBI" id="CHEBI:15378"/>
        <dbReference type="ChEBI" id="CHEBI:136412"/>
        <dbReference type="ChEBI" id="CHEBI:157695"/>
        <dbReference type="ChEBI" id="CHEBI:167181"/>
        <dbReference type="EC" id="4.2.99.18"/>
    </reaction>
</comment>
<keyword evidence="6" id="KW-1185">Reference proteome</keyword>
<evidence type="ECO:0000256" key="2">
    <source>
        <dbReference type="ARBA" id="ARBA00012720"/>
    </source>
</evidence>
<name>E0SSC6_IGNAA</name>
<gene>
    <name evidence="5" type="ordered locus">Igag_0563</name>
</gene>
<dbReference type="KEGG" id="iag:Igag_0563"/>
<dbReference type="InterPro" id="IPR003265">
    <property type="entry name" value="HhH-GPD_domain"/>
</dbReference>
<dbReference type="InterPro" id="IPR011257">
    <property type="entry name" value="DNA_glycosylase"/>
</dbReference>
<feature type="domain" description="HhH-GPD" evidence="4">
    <location>
        <begin position="126"/>
        <end position="286"/>
    </location>
</feature>